<dbReference type="RefSeq" id="WP_377124805.1">
    <property type="nucleotide sequence ID" value="NZ_JBHRSD010000022.1"/>
</dbReference>
<dbReference type="InterPro" id="IPR008337">
    <property type="entry name" value="Capsule_biosynth_CapB"/>
</dbReference>
<dbReference type="EMBL" id="JBHRSD010000022">
    <property type="protein sequence ID" value="MFC3033379.1"/>
    <property type="molecule type" value="Genomic_DNA"/>
</dbReference>
<accession>A0ABV7CL83</accession>
<dbReference type="InterPro" id="IPR016024">
    <property type="entry name" value="ARM-type_fold"/>
</dbReference>
<protein>
    <submittedName>
        <fullName evidence="1">Poly-gamma-glutamate synthase PgsB</fullName>
    </submittedName>
</protein>
<reference evidence="2" key="1">
    <citation type="journal article" date="2019" name="Int. J. Syst. Evol. Microbiol.">
        <title>The Global Catalogue of Microorganisms (GCM) 10K type strain sequencing project: providing services to taxonomists for standard genome sequencing and annotation.</title>
        <authorList>
            <consortium name="The Broad Institute Genomics Platform"/>
            <consortium name="The Broad Institute Genome Sequencing Center for Infectious Disease"/>
            <person name="Wu L."/>
            <person name="Ma J."/>
        </authorList>
    </citation>
    <scope>NUCLEOTIDE SEQUENCE [LARGE SCALE GENOMIC DNA]</scope>
    <source>
        <strain evidence="2">KCTC 42730</strain>
    </source>
</reference>
<proteinExistence type="predicted"/>
<keyword evidence="2" id="KW-1185">Reference proteome</keyword>
<sequence>MSNTALKQQITDLLFADIAKFWLNLYRQKYLNLVEELAQWPLLQNRPEQEDEQSWLMLQSIAFLQHSINQRCVRLQQLESGQRSFVERLNHAELQLEKEFHILRYAEELGASRTQLQGDKQALQRWLDASAMTARYQDQVAELEQSLKFLIGKLGDIAKRYLRRDPSAMAFSWQKLDLQNYFINLLNTQGNSHLRNSLFRALVNLGALLHDAGSELELHAELAAHLVQALEQPDTPYQAIIDILEILIQQRPTFVRAHMWAAISGSELLADGKPNNPDELFMQCAFARILASQPTLSSKDEQLLLALAAHCYPSVRQSVLEQLHALPLPLCEQILAARFAAESLIAVRLTLVKQLCDFRLGEGELLWPWWQALLSDNEPLAVKRYCLELTARMLLNMQSHSDRPELLHQRFLGYLNHRLEVEPEIAVRRYIARTREQLVGFALQSAMVKLEQHLASADTVIKISQSEFSAELLGRLLSIKAQAKIAFNVTSHKGYWLVRKDYHYGFRLWRFWHELTHPSTDKRQSYSHTTARKPSAEIFVPSCTIAELSETQVPGEPLFDNKDHSTRPYLPLPDHLLSVLSQDNVPSPSLCFTPDGILLLTRPASFITRLKSYFQISLRFAELDRLRKGNAVEQQHYLAAIQQYGFECQFKAYGAVLEQPTPIERSIVERFQRPLSSLSLTGFNLWLSFKEYSVSIYQNSIGQLMFFVVAFITYFWTRHVHVGRKIKRNRRAIPISIGGWGTRGKSGTERLKAALFSSLALRVVSKTTGCEAMMIYTKSSGEQFEIPLFRPFEKASIWEQHDVLEFAKNVRADVFLWECMGLNPRYVKILRRWMQDNFATITNAYPDHEDILGPRGVDVAKEIGAFIGERSQVFTAEQSMMPVLEQDALTKHTSLIQVHWSDGLQISPEIRALYPYDEHPDNIALVCKMAAYIGISKDRVYKETAARIVPDVGVLRHFGPAKVAHLTQSFVSGMSANERLATLDNWHRLGLDAVSAEPLRQSVALINNRADRVARSKVFAQLLAQDLSFELLVVVGSNVDGFATYLRQALEERLQRAISNQDKDEITALFRHLKIADHEQYWLNKWQLLLAPELDHQATLTDVPMWLNAAELSVTQFAFINNQLALLHSWYRITQTGKIENSAAELAALLSQWQACRCIEVTDSYISADQLALTIASHGLSKQHQLIFGMQNIKGPGLSFVNAWQKWQRMQQTLSTLLSDKQTSVPFRRLLTGILQEPEYNLLTQQLLTDNLPLLQKSPLAQSEFVQAELGQLTLRLAADNKQNATTSNESHAVLRFVAQVIESFLDAGAAVKRKKTALQIYQDIAAKRITVEKAVSLLRDLNRSQKPGWLYLKWQAKTNKK</sequence>
<dbReference type="SUPFAM" id="SSF48371">
    <property type="entry name" value="ARM repeat"/>
    <property type="match status" value="1"/>
</dbReference>
<organism evidence="1 2">
    <name type="scientific">Pseudoalteromonas fenneropenaei</name>
    <dbReference type="NCBI Taxonomy" id="1737459"/>
    <lineage>
        <taxon>Bacteria</taxon>
        <taxon>Pseudomonadati</taxon>
        <taxon>Pseudomonadota</taxon>
        <taxon>Gammaproteobacteria</taxon>
        <taxon>Alteromonadales</taxon>
        <taxon>Pseudoalteromonadaceae</taxon>
        <taxon>Pseudoalteromonas</taxon>
    </lineage>
</organism>
<name>A0ABV7CL83_9GAMM</name>
<evidence type="ECO:0000313" key="2">
    <source>
        <dbReference type="Proteomes" id="UP001595453"/>
    </source>
</evidence>
<gene>
    <name evidence="1" type="ORF">ACFOEE_12700</name>
</gene>
<dbReference type="Proteomes" id="UP001595453">
    <property type="component" value="Unassembled WGS sequence"/>
</dbReference>
<comment type="caution">
    <text evidence="1">The sequence shown here is derived from an EMBL/GenBank/DDBJ whole genome shotgun (WGS) entry which is preliminary data.</text>
</comment>
<evidence type="ECO:0000313" key="1">
    <source>
        <dbReference type="EMBL" id="MFC3033379.1"/>
    </source>
</evidence>
<dbReference type="PRINTS" id="PR01758">
    <property type="entry name" value="CAPSULEPROTB"/>
</dbReference>